<gene>
    <name evidence="1" type="ORF">OIU83_08045</name>
</gene>
<name>A0A9X3C717_9FLAO</name>
<evidence type="ECO:0000313" key="1">
    <source>
        <dbReference type="EMBL" id="MCV9927598.1"/>
    </source>
</evidence>
<dbReference type="GO" id="GO:0003677">
    <property type="term" value="F:DNA binding"/>
    <property type="evidence" value="ECO:0007669"/>
    <property type="project" value="UniProtKB-KW"/>
</dbReference>
<dbReference type="InterPro" id="IPR007351">
    <property type="entry name" value="YjbR"/>
</dbReference>
<sequence>MNVEEFRDFCLSFPDTHEGMPFGAFFKNAQSILVFYVGKKMFCLIDLDKFDRCTLKCDPKLIDELREHKGIDKPFNLSQKHWISVALNGDVSQELIKDLVTKSYQLVAEGISKRNK</sequence>
<dbReference type="AlphaFoldDB" id="A0A9X3C717"/>
<evidence type="ECO:0000313" key="2">
    <source>
        <dbReference type="Proteomes" id="UP001151079"/>
    </source>
</evidence>
<dbReference type="PANTHER" id="PTHR35145:SF1">
    <property type="entry name" value="CYTOPLASMIC PROTEIN"/>
    <property type="match status" value="1"/>
</dbReference>
<dbReference type="Proteomes" id="UP001151079">
    <property type="component" value="Unassembled WGS sequence"/>
</dbReference>
<protein>
    <submittedName>
        <fullName evidence="1">MmcQ/YjbR family DNA-binding protein</fullName>
    </submittedName>
</protein>
<dbReference type="PANTHER" id="PTHR35145">
    <property type="entry name" value="CYTOPLASMIC PROTEIN-RELATED"/>
    <property type="match status" value="1"/>
</dbReference>
<dbReference type="InterPro" id="IPR058532">
    <property type="entry name" value="YjbR/MT2646/Rv2570-like"/>
</dbReference>
<dbReference type="RefSeq" id="WP_264205735.1">
    <property type="nucleotide sequence ID" value="NZ_JAOZEW010000006.1"/>
</dbReference>
<dbReference type="SUPFAM" id="SSF142906">
    <property type="entry name" value="YjbR-like"/>
    <property type="match status" value="1"/>
</dbReference>
<dbReference type="Pfam" id="PF04237">
    <property type="entry name" value="YjbR"/>
    <property type="match status" value="1"/>
</dbReference>
<dbReference type="EMBL" id="JAOZEW010000006">
    <property type="protein sequence ID" value="MCV9927598.1"/>
    <property type="molecule type" value="Genomic_DNA"/>
</dbReference>
<dbReference type="Gene3D" id="3.90.1150.30">
    <property type="match status" value="1"/>
</dbReference>
<keyword evidence="2" id="KW-1185">Reference proteome</keyword>
<keyword evidence="1" id="KW-0238">DNA-binding</keyword>
<accession>A0A9X3C717</accession>
<proteinExistence type="predicted"/>
<comment type="caution">
    <text evidence="1">The sequence shown here is derived from an EMBL/GenBank/DDBJ whole genome shotgun (WGS) entry which is preliminary data.</text>
</comment>
<reference evidence="1" key="1">
    <citation type="submission" date="2022-10" db="EMBL/GenBank/DDBJ databases">
        <title>Two novel species of Flavobacterium.</title>
        <authorList>
            <person name="Liu Q."/>
            <person name="Xin Y.-H."/>
        </authorList>
    </citation>
    <scope>NUCLEOTIDE SEQUENCE</scope>
    <source>
        <strain evidence="1">LS1R49</strain>
    </source>
</reference>
<organism evidence="1 2">
    <name type="scientific">Flavobacterium shii</name>
    <dbReference type="NCBI Taxonomy" id="2987687"/>
    <lineage>
        <taxon>Bacteria</taxon>
        <taxon>Pseudomonadati</taxon>
        <taxon>Bacteroidota</taxon>
        <taxon>Flavobacteriia</taxon>
        <taxon>Flavobacteriales</taxon>
        <taxon>Flavobacteriaceae</taxon>
        <taxon>Flavobacterium</taxon>
    </lineage>
</organism>
<dbReference type="InterPro" id="IPR038056">
    <property type="entry name" value="YjbR-like_sf"/>
</dbReference>